<keyword evidence="8" id="KW-0449">Lipoprotein</keyword>
<keyword evidence="7" id="KW-0325">Glycoprotein</keyword>
<dbReference type="RefSeq" id="XP_022139657.1">
    <property type="nucleotide sequence ID" value="XM_022283965.1"/>
</dbReference>
<keyword evidence="14" id="KW-1185">Reference proteome</keyword>
<dbReference type="PROSITE" id="PS51485">
    <property type="entry name" value="PHYTOCYANIN"/>
    <property type="match status" value="1"/>
</dbReference>
<keyword evidence="5 11" id="KW-0472">Membrane</keyword>
<evidence type="ECO:0000256" key="9">
    <source>
        <dbReference type="ARBA" id="ARBA00035011"/>
    </source>
</evidence>
<dbReference type="OrthoDB" id="959565at2759"/>
<gene>
    <name evidence="15" type="primary">LOC111010506</name>
</gene>
<evidence type="ECO:0000256" key="3">
    <source>
        <dbReference type="ARBA" id="ARBA00022622"/>
    </source>
</evidence>
<dbReference type="KEGG" id="mcha:111010506"/>
<sequence>MASVSVRELLPLFSLLSIALVAPSLVSSHQFQVGGDRGWTNTNPTGNYTQSYNSWAAQNRFHVGDTLYFKYRNDSVLVVNYADYRDCAVADPIARFDNGSGAVFRLDRGGDFYFISGERENCVAGQKLVVRVMNDRESEEDGSTAPSPEESWNWGPPSLNSTVTTTMASYFATAIGGFLIVLYLLT</sequence>
<dbReference type="GeneID" id="111010506"/>
<dbReference type="GO" id="GO:0098552">
    <property type="term" value="C:side of membrane"/>
    <property type="evidence" value="ECO:0007669"/>
    <property type="project" value="UniProtKB-KW"/>
</dbReference>
<evidence type="ECO:0000256" key="7">
    <source>
        <dbReference type="ARBA" id="ARBA00023180"/>
    </source>
</evidence>
<proteinExistence type="inferred from homology"/>
<dbReference type="InterPro" id="IPR003245">
    <property type="entry name" value="Phytocyanin_dom"/>
</dbReference>
<keyword evidence="11" id="KW-0812">Transmembrane</keyword>
<dbReference type="FunFam" id="2.60.40.420:FF:000010">
    <property type="entry name" value="Early nodulin-like protein 1"/>
    <property type="match status" value="1"/>
</dbReference>
<keyword evidence="2" id="KW-1003">Cell membrane</keyword>
<feature type="transmembrane region" description="Helical" evidence="11">
    <location>
        <begin position="167"/>
        <end position="185"/>
    </location>
</feature>
<dbReference type="PANTHER" id="PTHR33021">
    <property type="entry name" value="BLUE COPPER PROTEIN"/>
    <property type="match status" value="1"/>
</dbReference>
<dbReference type="Pfam" id="PF02298">
    <property type="entry name" value="Cu_bind_like"/>
    <property type="match status" value="1"/>
</dbReference>
<comment type="similarity">
    <text evidence="9">Belongs to the early nodulin-like (ENODL) family.</text>
</comment>
<dbReference type="CDD" id="cd11019">
    <property type="entry name" value="OsENODL1_like"/>
    <property type="match status" value="1"/>
</dbReference>
<evidence type="ECO:0000256" key="2">
    <source>
        <dbReference type="ARBA" id="ARBA00022475"/>
    </source>
</evidence>
<accession>A0A6J1CEK4</accession>
<feature type="region of interest" description="Disordered" evidence="10">
    <location>
        <begin position="135"/>
        <end position="156"/>
    </location>
</feature>
<evidence type="ECO:0000256" key="8">
    <source>
        <dbReference type="ARBA" id="ARBA00023288"/>
    </source>
</evidence>
<evidence type="ECO:0000256" key="12">
    <source>
        <dbReference type="SAM" id="SignalP"/>
    </source>
</evidence>
<dbReference type="SUPFAM" id="SSF49503">
    <property type="entry name" value="Cupredoxins"/>
    <property type="match status" value="1"/>
</dbReference>
<feature type="chain" id="PRO_5026676874" evidence="12">
    <location>
        <begin position="29"/>
        <end position="186"/>
    </location>
</feature>
<protein>
    <submittedName>
        <fullName evidence="15">Mavicyanin-like</fullName>
    </submittedName>
</protein>
<dbReference type="GO" id="GO:0009055">
    <property type="term" value="F:electron transfer activity"/>
    <property type="evidence" value="ECO:0007669"/>
    <property type="project" value="InterPro"/>
</dbReference>
<dbReference type="Gene3D" id="2.60.40.420">
    <property type="entry name" value="Cupredoxins - blue copper proteins"/>
    <property type="match status" value="1"/>
</dbReference>
<organism evidence="14 15">
    <name type="scientific">Momordica charantia</name>
    <name type="common">Bitter gourd</name>
    <name type="synonym">Balsam pear</name>
    <dbReference type="NCBI Taxonomy" id="3673"/>
    <lineage>
        <taxon>Eukaryota</taxon>
        <taxon>Viridiplantae</taxon>
        <taxon>Streptophyta</taxon>
        <taxon>Embryophyta</taxon>
        <taxon>Tracheophyta</taxon>
        <taxon>Spermatophyta</taxon>
        <taxon>Magnoliopsida</taxon>
        <taxon>eudicotyledons</taxon>
        <taxon>Gunneridae</taxon>
        <taxon>Pentapetalae</taxon>
        <taxon>rosids</taxon>
        <taxon>fabids</taxon>
        <taxon>Cucurbitales</taxon>
        <taxon>Cucurbitaceae</taxon>
        <taxon>Momordiceae</taxon>
        <taxon>Momordica</taxon>
    </lineage>
</organism>
<dbReference type="InterPro" id="IPR041846">
    <property type="entry name" value="ENL_dom"/>
</dbReference>
<evidence type="ECO:0000256" key="4">
    <source>
        <dbReference type="ARBA" id="ARBA00022729"/>
    </source>
</evidence>
<dbReference type="Proteomes" id="UP000504603">
    <property type="component" value="Unplaced"/>
</dbReference>
<dbReference type="AlphaFoldDB" id="A0A6J1CEK4"/>
<evidence type="ECO:0000256" key="11">
    <source>
        <dbReference type="SAM" id="Phobius"/>
    </source>
</evidence>
<feature type="domain" description="Phytocyanin" evidence="13">
    <location>
        <begin position="29"/>
        <end position="134"/>
    </location>
</feature>
<evidence type="ECO:0000256" key="1">
    <source>
        <dbReference type="ARBA" id="ARBA00004609"/>
    </source>
</evidence>
<evidence type="ECO:0000313" key="14">
    <source>
        <dbReference type="Proteomes" id="UP000504603"/>
    </source>
</evidence>
<evidence type="ECO:0000313" key="15">
    <source>
        <dbReference type="RefSeq" id="XP_022139657.1"/>
    </source>
</evidence>
<dbReference type="InterPro" id="IPR039391">
    <property type="entry name" value="Phytocyanin-like"/>
</dbReference>
<reference evidence="15" key="1">
    <citation type="submission" date="2025-08" db="UniProtKB">
        <authorList>
            <consortium name="RefSeq"/>
        </authorList>
    </citation>
    <scope>IDENTIFICATION</scope>
    <source>
        <strain evidence="15">OHB3-1</strain>
    </source>
</reference>
<evidence type="ECO:0000259" key="13">
    <source>
        <dbReference type="PROSITE" id="PS51485"/>
    </source>
</evidence>
<keyword evidence="11" id="KW-1133">Transmembrane helix</keyword>
<evidence type="ECO:0000256" key="10">
    <source>
        <dbReference type="SAM" id="MobiDB-lite"/>
    </source>
</evidence>
<keyword evidence="3" id="KW-0336">GPI-anchor</keyword>
<dbReference type="GO" id="GO:0005886">
    <property type="term" value="C:plasma membrane"/>
    <property type="evidence" value="ECO:0007669"/>
    <property type="project" value="UniProtKB-SubCell"/>
</dbReference>
<comment type="subcellular location">
    <subcellularLocation>
        <location evidence="1">Cell membrane</location>
        <topology evidence="1">Lipid-anchor</topology>
        <topology evidence="1">GPI-anchor</topology>
    </subcellularLocation>
</comment>
<evidence type="ECO:0000256" key="5">
    <source>
        <dbReference type="ARBA" id="ARBA00023136"/>
    </source>
</evidence>
<dbReference type="PANTHER" id="PTHR33021:SF14">
    <property type="entry name" value="OS01G0272700 PROTEIN"/>
    <property type="match status" value="1"/>
</dbReference>
<keyword evidence="4 12" id="KW-0732">Signal</keyword>
<keyword evidence="6" id="KW-1015">Disulfide bond</keyword>
<name>A0A6J1CEK4_MOMCH</name>
<feature type="signal peptide" evidence="12">
    <location>
        <begin position="1"/>
        <end position="28"/>
    </location>
</feature>
<evidence type="ECO:0000256" key="6">
    <source>
        <dbReference type="ARBA" id="ARBA00023157"/>
    </source>
</evidence>
<dbReference type="InterPro" id="IPR008972">
    <property type="entry name" value="Cupredoxin"/>
</dbReference>